<name>A0A6N9NIE0_9FLAO</name>
<reference evidence="1 2" key="1">
    <citation type="submission" date="2019-12" db="EMBL/GenBank/DDBJ databases">
        <authorList>
            <person name="Zhao J."/>
        </authorList>
    </citation>
    <scope>NUCLEOTIDE SEQUENCE [LARGE SCALE GENOMIC DNA]</scope>
    <source>
        <strain evidence="1 2">S-15</strain>
    </source>
</reference>
<evidence type="ECO:0000313" key="2">
    <source>
        <dbReference type="Proteomes" id="UP000470771"/>
    </source>
</evidence>
<protein>
    <submittedName>
        <fullName evidence="1">Uncharacterized protein</fullName>
    </submittedName>
</protein>
<gene>
    <name evidence="1" type="ORF">GQN54_05690</name>
</gene>
<dbReference type="RefSeq" id="WP_160632550.1">
    <property type="nucleotide sequence ID" value="NZ_WWNE01000005.1"/>
</dbReference>
<sequence>MTKIFALIKFGEKEHLESLMHKGQMRFGALDSFAQSIQKERGDKFEGAFNIVNGQFSKIEYNHPVLGKGSFTPVPNTKGTIINFTDDPFFCFSSYALTSDCFNKTDIHKIDDRMMEFGEYALVIKEPNIFLGRVKSSLTELNYPFEGKLTSYLNFKQEGTVDATLFTKTQDLQHQFEHRILIKTERKQEEIFIEIGSIKNICFLSRTHEMLQTEFKGKRKSITTTNN</sequence>
<accession>A0A6N9NIE0</accession>
<comment type="caution">
    <text evidence="1">The sequence shown here is derived from an EMBL/GenBank/DDBJ whole genome shotgun (WGS) entry which is preliminary data.</text>
</comment>
<dbReference type="AlphaFoldDB" id="A0A6N9NIE0"/>
<organism evidence="1 2">
    <name type="scientific">Acidiluteibacter ferrifornacis</name>
    <dbReference type="NCBI Taxonomy" id="2692424"/>
    <lineage>
        <taxon>Bacteria</taxon>
        <taxon>Pseudomonadati</taxon>
        <taxon>Bacteroidota</taxon>
        <taxon>Flavobacteriia</taxon>
        <taxon>Flavobacteriales</taxon>
        <taxon>Cryomorphaceae</taxon>
        <taxon>Acidiluteibacter</taxon>
    </lineage>
</organism>
<keyword evidence="2" id="KW-1185">Reference proteome</keyword>
<proteinExistence type="predicted"/>
<dbReference type="EMBL" id="WWNE01000005">
    <property type="protein sequence ID" value="NBG65599.1"/>
    <property type="molecule type" value="Genomic_DNA"/>
</dbReference>
<evidence type="ECO:0000313" key="1">
    <source>
        <dbReference type="EMBL" id="NBG65599.1"/>
    </source>
</evidence>
<dbReference type="Proteomes" id="UP000470771">
    <property type="component" value="Unassembled WGS sequence"/>
</dbReference>